<dbReference type="Proteomes" id="UP000076586">
    <property type="component" value="Unassembled WGS sequence"/>
</dbReference>
<gene>
    <name evidence="2" type="ORF">PJIAN_4625</name>
</gene>
<reference evidence="3" key="1">
    <citation type="submission" date="2016-04" db="EMBL/GenBank/DDBJ databases">
        <title>Draft genome sequence of Paludibacter jiangxiensis strain NM7.</title>
        <authorList>
            <person name="Qiu Y."/>
            <person name="Matsuura N."/>
            <person name="Ohashi A."/>
            <person name="Tourlousse M.D."/>
            <person name="Sekiguchi Y."/>
        </authorList>
    </citation>
    <scope>NUCLEOTIDE SEQUENCE [LARGE SCALE GENOMIC DNA]</scope>
    <source>
        <strain evidence="3">NM7</strain>
    </source>
</reference>
<feature type="chain" id="PRO_5007824239" evidence="1">
    <location>
        <begin position="21"/>
        <end position="196"/>
    </location>
</feature>
<dbReference type="RefSeq" id="WP_068705848.1">
    <property type="nucleotide sequence ID" value="NZ_BDCR01000004.1"/>
</dbReference>
<comment type="caution">
    <text evidence="2">The sequence shown here is derived from an EMBL/GenBank/DDBJ whole genome shotgun (WGS) entry which is preliminary data.</text>
</comment>
<dbReference type="NCBIfam" id="TIGR04183">
    <property type="entry name" value="Por_Secre_tail"/>
    <property type="match status" value="1"/>
</dbReference>
<name>A0A161LT52_9BACT</name>
<organism evidence="2 3">
    <name type="scientific">Paludibacter jiangxiensis</name>
    <dbReference type="NCBI Taxonomy" id="681398"/>
    <lineage>
        <taxon>Bacteria</taxon>
        <taxon>Pseudomonadati</taxon>
        <taxon>Bacteroidota</taxon>
        <taxon>Bacteroidia</taxon>
        <taxon>Bacteroidales</taxon>
        <taxon>Paludibacteraceae</taxon>
        <taxon>Paludibacter</taxon>
    </lineage>
</organism>
<dbReference type="PROSITE" id="PS51257">
    <property type="entry name" value="PROKAR_LIPOPROTEIN"/>
    <property type="match status" value="1"/>
</dbReference>
<feature type="signal peptide" evidence="1">
    <location>
        <begin position="1"/>
        <end position="20"/>
    </location>
</feature>
<dbReference type="EMBL" id="BDCR01000004">
    <property type="protein sequence ID" value="GAT64080.1"/>
    <property type="molecule type" value="Genomic_DNA"/>
</dbReference>
<proteinExistence type="predicted"/>
<accession>A0A161LT52</accession>
<dbReference type="AlphaFoldDB" id="A0A161LT52"/>
<evidence type="ECO:0000313" key="2">
    <source>
        <dbReference type="EMBL" id="GAT64080.1"/>
    </source>
</evidence>
<sequence>MKRILLLFFALGFIACLAQAQTKPQIYSRWSGRVIICSDPQSIYKSYQWYADSLSSVGIDLTKTKPTQFGPIKGATSQYYSKNGQGLYGYYYVVAKLADGTSVTSDTIALHVSQSASKVSIAPNPVSKSSALNVETISPDIQLAKVQIYTMSGIMVRQYTTSDASAAIEAPSATGCYMVRIQLADGSTSTQKLFVK</sequence>
<dbReference type="InterPro" id="IPR026444">
    <property type="entry name" value="Secre_tail"/>
</dbReference>
<reference evidence="3" key="2">
    <citation type="journal article" date="2017" name="Genome Announc.">
        <title>Draft genome sequence of Paludibacter jiangxiensis NM7(T), a propionate-producing fermentative bacterium.</title>
        <authorList>
            <person name="Qiu Y.-L."/>
            <person name="Tourlousse D.M."/>
            <person name="Matsuura N."/>
            <person name="Ohashi A."/>
            <person name="Sekiguchi Y."/>
        </authorList>
    </citation>
    <scope>NUCLEOTIDE SEQUENCE [LARGE SCALE GENOMIC DNA]</scope>
    <source>
        <strain evidence="3">NM7</strain>
    </source>
</reference>
<protein>
    <submittedName>
        <fullName evidence="2">Por secretion system C-terminal sorting domain-containing protein</fullName>
    </submittedName>
</protein>
<keyword evidence="3" id="KW-1185">Reference proteome</keyword>
<dbReference type="STRING" id="681398.PJIAN_4625"/>
<evidence type="ECO:0000313" key="3">
    <source>
        <dbReference type="Proteomes" id="UP000076586"/>
    </source>
</evidence>
<dbReference type="OrthoDB" id="1522390at2"/>
<keyword evidence="1" id="KW-0732">Signal</keyword>
<evidence type="ECO:0000256" key="1">
    <source>
        <dbReference type="SAM" id="SignalP"/>
    </source>
</evidence>